<dbReference type="OrthoDB" id="8888710at2"/>
<sequence>MPKWELLDHQQHAKVRISRACDESRHFAQVVASEFVEASIHYPVVFTKNAETGAFYAGVIMGLEQGRNLLTNDGALPGYRPADLERQGFFVTDDNIVIDLDNPAFSAKDGLPLFEDNGEPSPMLMRVQRALGVLHAGLPDTEAVIGRLVSHRLLEPIDVVLNFDDGKPIRLDGLYTVSLDSLHALPDAAVLDLFRAGDLQLAYCQTSSIGHLRTLAKIRNDRLPGAAP</sequence>
<dbReference type="Proteomes" id="UP000241167">
    <property type="component" value="Unassembled WGS sequence"/>
</dbReference>
<comment type="caution">
    <text evidence="1">The sequence shown here is derived from an EMBL/GenBank/DDBJ whole genome shotgun (WGS) entry which is preliminary data.</text>
</comment>
<dbReference type="EMBL" id="PXYI01000001">
    <property type="protein sequence ID" value="PSJ43616.1"/>
    <property type="molecule type" value="Genomic_DNA"/>
</dbReference>
<dbReference type="Pfam" id="PF07277">
    <property type="entry name" value="SapC"/>
    <property type="match status" value="1"/>
</dbReference>
<dbReference type="InterPro" id="IPR010836">
    <property type="entry name" value="SapC"/>
</dbReference>
<name>A0A2P7R096_9SPHN</name>
<organism evidence="1 2">
    <name type="scientific">Allosphingosinicella deserti</name>
    <dbReference type="NCBI Taxonomy" id="2116704"/>
    <lineage>
        <taxon>Bacteria</taxon>
        <taxon>Pseudomonadati</taxon>
        <taxon>Pseudomonadota</taxon>
        <taxon>Alphaproteobacteria</taxon>
        <taxon>Sphingomonadales</taxon>
        <taxon>Sphingomonadaceae</taxon>
        <taxon>Allosphingosinicella</taxon>
    </lineage>
</organism>
<protein>
    <submittedName>
        <fullName evidence="1">Multidrug transporter</fullName>
    </submittedName>
</protein>
<dbReference type="AlphaFoldDB" id="A0A2P7R096"/>
<gene>
    <name evidence="1" type="ORF">C7I55_01880</name>
</gene>
<accession>A0A2P7R096</accession>
<proteinExistence type="predicted"/>
<evidence type="ECO:0000313" key="1">
    <source>
        <dbReference type="EMBL" id="PSJ43616.1"/>
    </source>
</evidence>
<evidence type="ECO:0000313" key="2">
    <source>
        <dbReference type="Proteomes" id="UP000241167"/>
    </source>
</evidence>
<keyword evidence="2" id="KW-1185">Reference proteome</keyword>
<reference evidence="1 2" key="1">
    <citation type="submission" date="2018-03" db="EMBL/GenBank/DDBJ databases">
        <title>The draft genome of Sphingosinicella sp. GL-C-18.</title>
        <authorList>
            <person name="Liu L."/>
            <person name="Li L."/>
            <person name="Liang L."/>
            <person name="Zhang X."/>
            <person name="Wang T."/>
        </authorList>
    </citation>
    <scope>NUCLEOTIDE SEQUENCE [LARGE SCALE GENOMIC DNA]</scope>
    <source>
        <strain evidence="1 2">GL-C-18</strain>
    </source>
</reference>